<dbReference type="AlphaFoldDB" id="L0KWC8"/>
<keyword evidence="1" id="KW-1133">Transmembrane helix</keyword>
<organism evidence="2 3">
    <name type="scientific">Methanomethylovorans hollandica (strain DSM 15978 / NBRC 107637 / DMS1)</name>
    <dbReference type="NCBI Taxonomy" id="867904"/>
    <lineage>
        <taxon>Archaea</taxon>
        <taxon>Methanobacteriati</taxon>
        <taxon>Methanobacteriota</taxon>
        <taxon>Stenosarchaea group</taxon>
        <taxon>Methanomicrobia</taxon>
        <taxon>Methanosarcinales</taxon>
        <taxon>Methanosarcinaceae</taxon>
        <taxon>Methanomethylovorans</taxon>
    </lineage>
</organism>
<dbReference type="KEGG" id="mhz:Metho_0061"/>
<dbReference type="RefSeq" id="WP_015323527.1">
    <property type="nucleotide sequence ID" value="NC_019977.1"/>
</dbReference>
<reference evidence="3" key="1">
    <citation type="submission" date="2012-02" db="EMBL/GenBank/DDBJ databases">
        <title>Complete sequence of chromosome of Methanomethylovorans hollandica DSM 15978.</title>
        <authorList>
            <person name="Lucas S."/>
            <person name="Copeland A."/>
            <person name="Lapidus A."/>
            <person name="Glavina del Rio T."/>
            <person name="Dalin E."/>
            <person name="Tice H."/>
            <person name="Bruce D."/>
            <person name="Goodwin L."/>
            <person name="Pitluck S."/>
            <person name="Peters L."/>
            <person name="Mikhailova N."/>
            <person name="Held B."/>
            <person name="Kyrpides N."/>
            <person name="Mavromatis K."/>
            <person name="Ivanova N."/>
            <person name="Brettin T."/>
            <person name="Detter J.C."/>
            <person name="Han C."/>
            <person name="Larimer F."/>
            <person name="Land M."/>
            <person name="Hauser L."/>
            <person name="Markowitz V."/>
            <person name="Cheng J.-F."/>
            <person name="Hugenholtz P."/>
            <person name="Woyke T."/>
            <person name="Wu D."/>
            <person name="Spring S."/>
            <person name="Schroeder M."/>
            <person name="Brambilla E."/>
            <person name="Klenk H.-P."/>
            <person name="Eisen J.A."/>
        </authorList>
    </citation>
    <scope>NUCLEOTIDE SEQUENCE [LARGE SCALE GENOMIC DNA]</scope>
    <source>
        <strain evidence="3">DSM 15978 / NBRC 107637 / DMS1</strain>
    </source>
</reference>
<evidence type="ECO:0000313" key="3">
    <source>
        <dbReference type="Proteomes" id="UP000010866"/>
    </source>
</evidence>
<protein>
    <submittedName>
        <fullName evidence="2">Uncharacterized protein</fullName>
    </submittedName>
</protein>
<dbReference type="OrthoDB" id="118051at2157"/>
<dbReference type="Proteomes" id="UP000010866">
    <property type="component" value="Chromosome"/>
</dbReference>
<evidence type="ECO:0000256" key="1">
    <source>
        <dbReference type="SAM" id="Phobius"/>
    </source>
</evidence>
<dbReference type="GeneID" id="14407841"/>
<keyword evidence="3" id="KW-1185">Reference proteome</keyword>
<dbReference type="HOGENOM" id="CLU_1438116_0_0_2"/>
<gene>
    <name evidence="2" type="ordered locus">Metho_0061</name>
</gene>
<sequence length="188" mass="20491">MSSKNTLDGLKIAEEAFSEIVDFSIIMGIMLLAISIIVTAGFSLVRYMQEAQHTENIKQSFTVLTSNINKVAFGSSPSQSVEIKLHESTAAVTGTSSINVDMQVWNSSTSEMDTESFDRQLRVIENRYNERSIGYENTGSWAKHEREKVVMISKPNFAVGDDLLMIPAVMLSGSSTSTGRSPLAKAGG</sequence>
<dbReference type="Pfam" id="PF23960">
    <property type="entry name" value="DUF7289"/>
    <property type="match status" value="1"/>
</dbReference>
<keyword evidence="1" id="KW-0812">Transmembrane</keyword>
<name>L0KWC8_METHD</name>
<evidence type="ECO:0000313" key="2">
    <source>
        <dbReference type="EMBL" id="AGB48358.1"/>
    </source>
</evidence>
<dbReference type="EMBL" id="CP003362">
    <property type="protein sequence ID" value="AGB48358.1"/>
    <property type="molecule type" value="Genomic_DNA"/>
</dbReference>
<proteinExistence type="predicted"/>
<feature type="transmembrane region" description="Helical" evidence="1">
    <location>
        <begin position="20"/>
        <end position="45"/>
    </location>
</feature>
<accession>L0KWC8</accession>
<dbReference type="InterPro" id="IPR055713">
    <property type="entry name" value="DUF7289"/>
</dbReference>
<keyword evidence="1" id="KW-0472">Membrane</keyword>
<dbReference type="STRING" id="867904.Metho_0061"/>